<dbReference type="Pfam" id="PF01266">
    <property type="entry name" value="DAO"/>
    <property type="match status" value="1"/>
</dbReference>
<gene>
    <name evidence="7" type="ORF">VHEMI09780</name>
</gene>
<reference evidence="7 8" key="1">
    <citation type="journal article" date="2015" name="Genome Announc.">
        <title>Draft Genome Sequence and Gene Annotation of the Entomopathogenic Fungus Verticillium hemipterigenum.</title>
        <authorList>
            <person name="Horn F."/>
            <person name="Habel A."/>
            <person name="Scharf D.H."/>
            <person name="Dworschak J."/>
            <person name="Brakhage A.A."/>
            <person name="Guthke R."/>
            <person name="Hertweck C."/>
            <person name="Linde J."/>
        </authorList>
    </citation>
    <scope>NUCLEOTIDE SEQUENCE [LARGE SCALE GENOMIC DNA]</scope>
</reference>
<evidence type="ECO:0000256" key="1">
    <source>
        <dbReference type="ARBA" id="ARBA00001974"/>
    </source>
</evidence>
<name>A0A0A1TR02_9HYPO</name>
<comment type="similarity">
    <text evidence="2">Belongs to the MSOX/MTOX family.</text>
</comment>
<dbReference type="GO" id="GO:0050660">
    <property type="term" value="F:flavin adenine dinucleotide binding"/>
    <property type="evidence" value="ECO:0007669"/>
    <property type="project" value="InterPro"/>
</dbReference>
<dbReference type="PANTHER" id="PTHR10961:SF15">
    <property type="entry name" value="FAD DEPENDENT OXIDOREDUCTASE DOMAIN-CONTAINING PROTEIN"/>
    <property type="match status" value="1"/>
</dbReference>
<dbReference type="GO" id="GO:0008115">
    <property type="term" value="F:sarcosine oxidase activity"/>
    <property type="evidence" value="ECO:0007669"/>
    <property type="project" value="TreeGrafter"/>
</dbReference>
<dbReference type="EMBL" id="CDHN01000006">
    <property type="protein sequence ID" value="CEJ94238.1"/>
    <property type="molecule type" value="Genomic_DNA"/>
</dbReference>
<keyword evidence="8" id="KW-1185">Reference proteome</keyword>
<keyword evidence="5" id="KW-0560">Oxidoreductase</keyword>
<dbReference type="InterPro" id="IPR045170">
    <property type="entry name" value="MTOX"/>
</dbReference>
<dbReference type="PANTHER" id="PTHR10961">
    <property type="entry name" value="PEROXISOMAL SARCOSINE OXIDASE"/>
    <property type="match status" value="1"/>
</dbReference>
<dbReference type="Gene3D" id="3.50.50.60">
    <property type="entry name" value="FAD/NAD(P)-binding domain"/>
    <property type="match status" value="1"/>
</dbReference>
<comment type="cofactor">
    <cofactor evidence="1">
        <name>FAD</name>
        <dbReference type="ChEBI" id="CHEBI:57692"/>
    </cofactor>
</comment>
<dbReference type="InterPro" id="IPR036188">
    <property type="entry name" value="FAD/NAD-bd_sf"/>
</dbReference>
<protein>
    <recommendedName>
        <fullName evidence="6">FAD dependent oxidoreductase domain-containing protein</fullName>
    </recommendedName>
</protein>
<sequence>MTESKNVIVVGAGIFGLSLAVALRKKGHSITVFDKQVYHETGYQPPENDEFQAASVDHNKIFRASYGSKLHYQRLAYESRDEWLRINKDAGSDLFVDSGMLRVQPTSELGALEKETLTNMERDGLRPSQFIKSDAADRERARAEGWEAKLLEFPIPDDPEQKTFEAVLDSSAGFMRCSAACEYYRKLALSKGVNFKFGPKEGEYESIVSIESTTSPGKNRATGIKTKDGLTHPADVVVIAAGSYTTQLLPDMAYHLESSAGSIATFKIDESNTALWDKYSPEKFPVITWKSTPRNKAGKDTGSVYVLPRTPEGLVKIGYRGIKFTNFQPAPDDASFNQDGKWSVPLSPKDSTKIPEPAVDAIRQFVSIFLPDFTNTEFYSSKLCWYTDTLDNSFVIDWVPTYADNSVFVTTGGSGHGAKFLPVLGKHAADIFDNKENNTSAMYPFWRWREDANRGNGLSEGPNGPRNFDNLE</sequence>
<organism evidence="7 8">
    <name type="scientific">[Torrubiella] hemipterigena</name>
    <dbReference type="NCBI Taxonomy" id="1531966"/>
    <lineage>
        <taxon>Eukaryota</taxon>
        <taxon>Fungi</taxon>
        <taxon>Dikarya</taxon>
        <taxon>Ascomycota</taxon>
        <taxon>Pezizomycotina</taxon>
        <taxon>Sordariomycetes</taxon>
        <taxon>Hypocreomycetidae</taxon>
        <taxon>Hypocreales</taxon>
        <taxon>Clavicipitaceae</taxon>
        <taxon>Clavicipitaceae incertae sedis</taxon>
        <taxon>'Torrubiella' clade</taxon>
    </lineage>
</organism>
<dbReference type="OrthoDB" id="2219495at2759"/>
<dbReference type="Proteomes" id="UP000039046">
    <property type="component" value="Unassembled WGS sequence"/>
</dbReference>
<feature type="domain" description="FAD dependent oxidoreductase" evidence="6">
    <location>
        <begin position="7"/>
        <end position="430"/>
    </location>
</feature>
<proteinExistence type="inferred from homology"/>
<dbReference type="STRING" id="1531966.A0A0A1TR02"/>
<evidence type="ECO:0000256" key="2">
    <source>
        <dbReference type="ARBA" id="ARBA00010989"/>
    </source>
</evidence>
<evidence type="ECO:0000313" key="7">
    <source>
        <dbReference type="EMBL" id="CEJ94238.1"/>
    </source>
</evidence>
<dbReference type="AlphaFoldDB" id="A0A0A1TR02"/>
<evidence type="ECO:0000313" key="8">
    <source>
        <dbReference type="Proteomes" id="UP000039046"/>
    </source>
</evidence>
<dbReference type="SUPFAM" id="SSF51905">
    <property type="entry name" value="FAD/NAD(P)-binding domain"/>
    <property type="match status" value="1"/>
</dbReference>
<evidence type="ECO:0000256" key="3">
    <source>
        <dbReference type="ARBA" id="ARBA00022630"/>
    </source>
</evidence>
<keyword evidence="4" id="KW-0274">FAD</keyword>
<keyword evidence="3" id="KW-0285">Flavoprotein</keyword>
<evidence type="ECO:0000256" key="5">
    <source>
        <dbReference type="ARBA" id="ARBA00023002"/>
    </source>
</evidence>
<dbReference type="Gene3D" id="3.30.9.10">
    <property type="entry name" value="D-Amino Acid Oxidase, subunit A, domain 2"/>
    <property type="match status" value="1"/>
</dbReference>
<dbReference type="InterPro" id="IPR006076">
    <property type="entry name" value="FAD-dep_OxRdtase"/>
</dbReference>
<dbReference type="HOGENOM" id="CLU_007884_0_0_1"/>
<accession>A0A0A1TR02</accession>
<evidence type="ECO:0000256" key="4">
    <source>
        <dbReference type="ARBA" id="ARBA00022827"/>
    </source>
</evidence>
<evidence type="ECO:0000259" key="6">
    <source>
        <dbReference type="Pfam" id="PF01266"/>
    </source>
</evidence>